<accession>A0A5S6Q5V2</accession>
<evidence type="ECO:0000313" key="5">
    <source>
        <dbReference type="Proteomes" id="UP000046395"/>
    </source>
</evidence>
<reference evidence="6" key="1">
    <citation type="submission" date="2019-12" db="UniProtKB">
        <authorList>
            <consortium name="WormBaseParasite"/>
        </authorList>
    </citation>
    <scope>IDENTIFICATION</scope>
</reference>
<protein>
    <submittedName>
        <fullName evidence="6">HTH CENPB-type domain-containing protein</fullName>
    </submittedName>
</protein>
<dbReference type="STRING" id="70415.A0A5S6Q5V2"/>
<sequence length="108" mass="11997">MPKRKRLVLTIKQKLEILEASKSGRSGLSLSEKYGVGTSTISRIIKNGEVLSDYSSKLLEEGVSSNCKVMKNSKIEEVEDALYVWFVQKRGIGYPISGPLLCENAVKF</sequence>
<dbReference type="AlphaFoldDB" id="A0A5S6Q5V2"/>
<dbReference type="InterPro" id="IPR007889">
    <property type="entry name" value="HTH_Psq"/>
</dbReference>
<dbReference type="GO" id="GO:0005634">
    <property type="term" value="C:nucleus"/>
    <property type="evidence" value="ECO:0007669"/>
    <property type="project" value="UniProtKB-SubCell"/>
</dbReference>
<dbReference type="Gene3D" id="1.10.10.60">
    <property type="entry name" value="Homeodomain-like"/>
    <property type="match status" value="2"/>
</dbReference>
<name>A0A5S6Q5V2_TRIMR</name>
<evidence type="ECO:0000259" key="4">
    <source>
        <dbReference type="PROSITE" id="PS51253"/>
    </source>
</evidence>
<dbReference type="PROSITE" id="PS51253">
    <property type="entry name" value="HTH_CENPB"/>
    <property type="match status" value="1"/>
</dbReference>
<evidence type="ECO:0000256" key="1">
    <source>
        <dbReference type="ARBA" id="ARBA00004123"/>
    </source>
</evidence>
<dbReference type="WBParaSite" id="TMUE_1000002539.1">
    <property type="protein sequence ID" value="TMUE_1000002539.1"/>
    <property type="gene ID" value="WBGene00298361"/>
</dbReference>
<proteinExistence type="predicted"/>
<dbReference type="GO" id="GO:0003677">
    <property type="term" value="F:DNA binding"/>
    <property type="evidence" value="ECO:0007669"/>
    <property type="project" value="UniProtKB-KW"/>
</dbReference>
<dbReference type="InterPro" id="IPR006600">
    <property type="entry name" value="HTH_CenpB_DNA-bd_dom"/>
</dbReference>
<keyword evidence="3" id="KW-0539">Nucleus</keyword>
<dbReference type="InterPro" id="IPR009057">
    <property type="entry name" value="Homeodomain-like_sf"/>
</dbReference>
<feature type="domain" description="HTH CENPB-type" evidence="4">
    <location>
        <begin position="66"/>
        <end position="108"/>
    </location>
</feature>
<keyword evidence="5" id="KW-1185">Reference proteome</keyword>
<organism evidence="5 6">
    <name type="scientific">Trichuris muris</name>
    <name type="common">Mouse whipworm</name>
    <dbReference type="NCBI Taxonomy" id="70415"/>
    <lineage>
        <taxon>Eukaryota</taxon>
        <taxon>Metazoa</taxon>
        <taxon>Ecdysozoa</taxon>
        <taxon>Nematoda</taxon>
        <taxon>Enoplea</taxon>
        <taxon>Dorylaimia</taxon>
        <taxon>Trichinellida</taxon>
        <taxon>Trichuridae</taxon>
        <taxon>Trichuris</taxon>
    </lineage>
</organism>
<evidence type="ECO:0000313" key="6">
    <source>
        <dbReference type="WBParaSite" id="TMUE_1000002539.1"/>
    </source>
</evidence>
<evidence type="ECO:0000256" key="2">
    <source>
        <dbReference type="ARBA" id="ARBA00023125"/>
    </source>
</evidence>
<dbReference type="InterPro" id="IPR050863">
    <property type="entry name" value="CenT-Element_Derived"/>
</dbReference>
<dbReference type="Pfam" id="PF04218">
    <property type="entry name" value="CENP-B_N"/>
    <property type="match status" value="1"/>
</dbReference>
<comment type="subcellular location">
    <subcellularLocation>
        <location evidence="1">Nucleus</location>
    </subcellularLocation>
</comment>
<dbReference type="PANTHER" id="PTHR19303:SF16">
    <property type="entry name" value="JERKY PROTEIN HOMOLOG-LIKE"/>
    <property type="match status" value="1"/>
</dbReference>
<dbReference type="Proteomes" id="UP000046395">
    <property type="component" value="Unassembled WGS sequence"/>
</dbReference>
<dbReference type="PANTHER" id="PTHR19303">
    <property type="entry name" value="TRANSPOSON"/>
    <property type="match status" value="1"/>
</dbReference>
<keyword evidence="2" id="KW-0238">DNA-binding</keyword>
<evidence type="ECO:0000256" key="3">
    <source>
        <dbReference type="ARBA" id="ARBA00023242"/>
    </source>
</evidence>
<dbReference type="SUPFAM" id="SSF46689">
    <property type="entry name" value="Homeodomain-like"/>
    <property type="match status" value="2"/>
</dbReference>